<name>A0A951QA10_9CYAN</name>
<accession>A0A951QA10</accession>
<protein>
    <submittedName>
        <fullName evidence="1">Rpn family recombination-promoting nuclease/putative transposase</fullName>
    </submittedName>
</protein>
<reference evidence="1" key="2">
    <citation type="journal article" date="2022" name="Microbiol. Resour. Announc.">
        <title>Metagenome Sequencing to Explore Phylogenomics of Terrestrial Cyanobacteria.</title>
        <authorList>
            <person name="Ward R.D."/>
            <person name="Stajich J.E."/>
            <person name="Johansen J.R."/>
            <person name="Huntemann M."/>
            <person name="Clum A."/>
            <person name="Foster B."/>
            <person name="Foster B."/>
            <person name="Roux S."/>
            <person name="Palaniappan K."/>
            <person name="Varghese N."/>
            <person name="Mukherjee S."/>
            <person name="Reddy T.B.K."/>
            <person name="Daum C."/>
            <person name="Copeland A."/>
            <person name="Chen I.A."/>
            <person name="Ivanova N.N."/>
            <person name="Kyrpides N.C."/>
            <person name="Shapiro N."/>
            <person name="Eloe-Fadrosh E.A."/>
            <person name="Pietrasiak N."/>
        </authorList>
    </citation>
    <scope>NUCLEOTIDE SEQUENCE</scope>
    <source>
        <strain evidence="1">UHER 2000/2452</strain>
    </source>
</reference>
<dbReference type="PANTHER" id="PTHR35586:SF1">
    <property type="entry name" value="SLL1691 PROTEIN"/>
    <property type="match status" value="1"/>
</dbReference>
<comment type="caution">
    <text evidence="1">The sequence shown here is derived from an EMBL/GenBank/DDBJ whole genome shotgun (WGS) entry which is preliminary data.</text>
</comment>
<proteinExistence type="predicted"/>
<evidence type="ECO:0000313" key="2">
    <source>
        <dbReference type="Proteomes" id="UP000757435"/>
    </source>
</evidence>
<evidence type="ECO:0000313" key="1">
    <source>
        <dbReference type="EMBL" id="MBW4658916.1"/>
    </source>
</evidence>
<dbReference type="AlphaFoldDB" id="A0A951QA10"/>
<reference evidence="1" key="1">
    <citation type="submission" date="2021-05" db="EMBL/GenBank/DDBJ databases">
        <authorList>
            <person name="Pietrasiak N."/>
            <person name="Ward R."/>
            <person name="Stajich J.E."/>
            <person name="Kurbessoian T."/>
        </authorList>
    </citation>
    <scope>NUCLEOTIDE SEQUENCE</scope>
    <source>
        <strain evidence="1">UHER 2000/2452</strain>
    </source>
</reference>
<organism evidence="1 2">
    <name type="scientific">Drouetiella hepatica Uher 2000/2452</name>
    <dbReference type="NCBI Taxonomy" id="904376"/>
    <lineage>
        <taxon>Bacteria</taxon>
        <taxon>Bacillati</taxon>
        <taxon>Cyanobacteriota</taxon>
        <taxon>Cyanophyceae</taxon>
        <taxon>Oculatellales</taxon>
        <taxon>Oculatellaceae</taxon>
        <taxon>Drouetiella</taxon>
    </lineage>
</organism>
<gene>
    <name evidence="1" type="ORF">KME15_09590</name>
</gene>
<dbReference type="Proteomes" id="UP000757435">
    <property type="component" value="Unassembled WGS sequence"/>
</dbReference>
<dbReference type="PANTHER" id="PTHR35586">
    <property type="entry name" value="SLL1691 PROTEIN"/>
    <property type="match status" value="1"/>
</dbReference>
<sequence length="307" mass="36901">MTEAPSDYDNPWKLILETYLQDFFAFFFPDILVQIDWSKPYEFLDKEFQQVVREAELGKRLVDKLVKVWRHDGEEAWVLVHVEVQSQEESGFAERMYVYNYRIYDRYNRQVASLAVLGDERLTWRPRDFGYEIFGCRVQFQFPIVKLLDYADQWQFLEESQNPFATVVMAHLKTQATRDNGEERKDWKLFLVKRLYEKGYQRLDIQNLFRFIDWLMALPDAIDEKFWQELTRYEEERRMPYITGVERRAIQAGQRLVIENILKVRFGDLDDQLSSTISALLELPAEEFTPLLMQLSREELLARFQPL</sequence>
<dbReference type="EMBL" id="JAHHHD010000008">
    <property type="protein sequence ID" value="MBW4658916.1"/>
    <property type="molecule type" value="Genomic_DNA"/>
</dbReference>